<feature type="transmembrane region" description="Helical" evidence="1">
    <location>
        <begin position="43"/>
        <end position="66"/>
    </location>
</feature>
<proteinExistence type="predicted"/>
<feature type="transmembrane region" description="Helical" evidence="1">
    <location>
        <begin position="72"/>
        <end position="90"/>
    </location>
</feature>
<dbReference type="Proteomes" id="UP000006820">
    <property type="component" value="Chromosome"/>
</dbReference>
<organism evidence="2 3">
    <name type="scientific">Nocardia farcinica (strain IFM 10152)</name>
    <dbReference type="NCBI Taxonomy" id="247156"/>
    <lineage>
        <taxon>Bacteria</taxon>
        <taxon>Bacillati</taxon>
        <taxon>Actinomycetota</taxon>
        <taxon>Actinomycetes</taxon>
        <taxon>Mycobacteriales</taxon>
        <taxon>Nocardiaceae</taxon>
        <taxon>Nocardia</taxon>
    </lineage>
</organism>
<dbReference type="KEGG" id="nfa:NFA_35340"/>
<keyword evidence="1" id="KW-1133">Transmembrane helix</keyword>
<feature type="transmembrane region" description="Helical" evidence="1">
    <location>
        <begin position="115"/>
        <end position="138"/>
    </location>
</feature>
<gene>
    <name evidence="2" type="ordered locus">NFA_35340</name>
</gene>
<protein>
    <submittedName>
        <fullName evidence="2">Uncharacterized protein</fullName>
    </submittedName>
</protein>
<evidence type="ECO:0000313" key="3">
    <source>
        <dbReference type="Proteomes" id="UP000006820"/>
    </source>
</evidence>
<dbReference type="STRING" id="247156.NFA_35340"/>
<dbReference type="HOGENOM" id="CLU_129304_0_0_11"/>
<accession>Q5YTV9</accession>
<keyword evidence="1" id="KW-0812">Transmembrane</keyword>
<keyword evidence="1" id="KW-0472">Membrane</keyword>
<dbReference type="eggNOG" id="ENOG5033W54">
    <property type="taxonomic scope" value="Bacteria"/>
</dbReference>
<name>Q5YTV9_NOCFA</name>
<evidence type="ECO:0000256" key="1">
    <source>
        <dbReference type="SAM" id="Phobius"/>
    </source>
</evidence>
<evidence type="ECO:0000313" key="2">
    <source>
        <dbReference type="EMBL" id="BAD58382.1"/>
    </source>
</evidence>
<dbReference type="AlphaFoldDB" id="Q5YTV9"/>
<sequence length="187" mass="20338">MIGMSAPNLLENYQAYRTRRFLQNEAITGRWLPGWRTRTRRRALVIALAVEFAALIAIGAICLASMTIGPLLWLVACVLFLPTWTILQVVSSRQSDAPRDALDEREIAERDSARSIGLTITQTLAMLPAFVLIVASSLNETNPGFGYACGLWIVTALLIGGCSPAMILAWNRPDPDPEDAGVAGAVR</sequence>
<dbReference type="EMBL" id="AP006618">
    <property type="protein sequence ID" value="BAD58382.1"/>
    <property type="molecule type" value="Genomic_DNA"/>
</dbReference>
<keyword evidence="3" id="KW-1185">Reference proteome</keyword>
<reference evidence="2 3" key="1">
    <citation type="journal article" date="2004" name="Proc. Natl. Acad. Sci. U.S.A.">
        <title>The complete genomic sequence of Nocardia farcinica IFM 10152.</title>
        <authorList>
            <person name="Ishikawa J."/>
            <person name="Yamashita A."/>
            <person name="Mikami Y."/>
            <person name="Hoshino Y."/>
            <person name="Kurita H."/>
            <person name="Hotta K."/>
            <person name="Shiba T."/>
            <person name="Hattori M."/>
        </authorList>
    </citation>
    <scope>NUCLEOTIDE SEQUENCE [LARGE SCALE GENOMIC DNA]</scope>
    <source>
        <strain evidence="2 3">IFM 10152</strain>
    </source>
</reference>
<feature type="transmembrane region" description="Helical" evidence="1">
    <location>
        <begin position="144"/>
        <end position="170"/>
    </location>
</feature>